<dbReference type="WBParaSite" id="ES5_v2.g25307.t1">
    <property type="protein sequence ID" value="ES5_v2.g25307.t1"/>
    <property type="gene ID" value="ES5_v2.g25307"/>
</dbReference>
<evidence type="ECO:0000313" key="2">
    <source>
        <dbReference type="WBParaSite" id="ES5_v2.g25307.t1"/>
    </source>
</evidence>
<evidence type="ECO:0000313" key="1">
    <source>
        <dbReference type="Proteomes" id="UP000887579"/>
    </source>
</evidence>
<organism evidence="1 2">
    <name type="scientific">Panagrolaimus sp. ES5</name>
    <dbReference type="NCBI Taxonomy" id="591445"/>
    <lineage>
        <taxon>Eukaryota</taxon>
        <taxon>Metazoa</taxon>
        <taxon>Ecdysozoa</taxon>
        <taxon>Nematoda</taxon>
        <taxon>Chromadorea</taxon>
        <taxon>Rhabditida</taxon>
        <taxon>Tylenchina</taxon>
        <taxon>Panagrolaimomorpha</taxon>
        <taxon>Panagrolaimoidea</taxon>
        <taxon>Panagrolaimidae</taxon>
        <taxon>Panagrolaimus</taxon>
    </lineage>
</organism>
<sequence length="265" mass="30345">MAGDPEVIDYDTNAAATYPVITKIGEKRILDFFDEFSLPSTRAIHIELENTENNILTIITGRDKKEETILPTLKEFVLTVTVDTTGIYNVHYHKPSINKKVLEHLYSKAEDYNKSNNMQYILSQQMKNYSNEIDVVGIDLGATKCCVAVNRQSGMETIPLDNTGEKHLPSYVAFEEKHDKCGKIVVNRLRYFSKSAVFDTKLIIGKKFDDVLFDGSWPFKLIKINNNPVQLRDNTFQQQDYYTMIQFQGCDGEVLKYPEEISAIF</sequence>
<reference evidence="2" key="1">
    <citation type="submission" date="2022-11" db="UniProtKB">
        <authorList>
            <consortium name="WormBaseParasite"/>
        </authorList>
    </citation>
    <scope>IDENTIFICATION</scope>
</reference>
<protein>
    <submittedName>
        <fullName evidence="2">Heat shock protein 70</fullName>
    </submittedName>
</protein>
<accession>A0AC34G699</accession>
<proteinExistence type="predicted"/>
<name>A0AC34G699_9BILA</name>
<dbReference type="Proteomes" id="UP000887579">
    <property type="component" value="Unplaced"/>
</dbReference>